<evidence type="ECO:0000313" key="3">
    <source>
        <dbReference type="EMBL" id="ORY83264.1"/>
    </source>
</evidence>
<keyword evidence="2" id="KW-0812">Transmembrane</keyword>
<gene>
    <name evidence="3" type="ORF">BCR37DRAFT_379288</name>
</gene>
<dbReference type="EMBL" id="MCFI01000008">
    <property type="protein sequence ID" value="ORY83264.1"/>
    <property type="molecule type" value="Genomic_DNA"/>
</dbReference>
<keyword evidence="4" id="KW-1185">Reference proteome</keyword>
<protein>
    <submittedName>
        <fullName evidence="3">Uncharacterized protein</fullName>
    </submittedName>
</protein>
<dbReference type="AlphaFoldDB" id="A0A1Y2FIQ4"/>
<comment type="caution">
    <text evidence="3">The sequence shown here is derived from an EMBL/GenBank/DDBJ whole genome shotgun (WGS) entry which is preliminary data.</text>
</comment>
<feature type="compositionally biased region" description="Polar residues" evidence="1">
    <location>
        <begin position="91"/>
        <end position="102"/>
    </location>
</feature>
<sequence length="170" mass="18202">MVFVNAMQYTKVADDEHLEDTFDDTKAEYAGIETDEEAHLGHGTTTTTTAQKPSRRRLWIGVGATIAILLAVLVVMLFILRPEMSMLHKTASQASTNTTSEASHAAESKVSTASSTDIETEDLQDVNGQRTGTSTPSDATLSNVPADNLVGAVPISSRLGQRSLPLDLLD</sequence>
<keyword evidence="2" id="KW-1133">Transmembrane helix</keyword>
<name>A0A1Y2FIQ4_PROLT</name>
<feature type="region of interest" description="Disordered" evidence="1">
    <location>
        <begin position="91"/>
        <end position="143"/>
    </location>
</feature>
<dbReference type="GeneID" id="63785825"/>
<reference evidence="3 4" key="1">
    <citation type="submission" date="2016-07" db="EMBL/GenBank/DDBJ databases">
        <title>Pervasive Adenine N6-methylation of Active Genes in Fungi.</title>
        <authorList>
            <consortium name="DOE Joint Genome Institute"/>
            <person name="Mondo S.J."/>
            <person name="Dannebaum R.O."/>
            <person name="Kuo R.C."/>
            <person name="Labutti K."/>
            <person name="Haridas S."/>
            <person name="Kuo A."/>
            <person name="Salamov A."/>
            <person name="Ahrendt S.R."/>
            <person name="Lipzen A."/>
            <person name="Sullivan W."/>
            <person name="Andreopoulos W.B."/>
            <person name="Clum A."/>
            <person name="Lindquist E."/>
            <person name="Daum C."/>
            <person name="Ramamoorthy G.K."/>
            <person name="Gryganskyi A."/>
            <person name="Culley D."/>
            <person name="Magnuson J.K."/>
            <person name="James T.Y."/>
            <person name="O'Malley M.A."/>
            <person name="Stajich J.E."/>
            <person name="Spatafora J.W."/>
            <person name="Visel A."/>
            <person name="Grigoriev I.V."/>
        </authorList>
    </citation>
    <scope>NUCLEOTIDE SEQUENCE [LARGE SCALE GENOMIC DNA]</scope>
    <source>
        <strain evidence="3 4">12-1054</strain>
    </source>
</reference>
<feature type="transmembrane region" description="Helical" evidence="2">
    <location>
        <begin position="58"/>
        <end position="80"/>
    </location>
</feature>
<proteinExistence type="predicted"/>
<feature type="compositionally biased region" description="Polar residues" evidence="1">
    <location>
        <begin position="126"/>
        <end position="143"/>
    </location>
</feature>
<evidence type="ECO:0000313" key="4">
    <source>
        <dbReference type="Proteomes" id="UP000193685"/>
    </source>
</evidence>
<evidence type="ECO:0000256" key="1">
    <source>
        <dbReference type="SAM" id="MobiDB-lite"/>
    </source>
</evidence>
<dbReference type="Proteomes" id="UP000193685">
    <property type="component" value="Unassembled WGS sequence"/>
</dbReference>
<accession>A0A1Y2FIQ4</accession>
<evidence type="ECO:0000256" key="2">
    <source>
        <dbReference type="SAM" id="Phobius"/>
    </source>
</evidence>
<keyword evidence="2" id="KW-0472">Membrane</keyword>
<dbReference type="RefSeq" id="XP_040725845.1">
    <property type="nucleotide sequence ID" value="XM_040869226.1"/>
</dbReference>
<organism evidence="3 4">
    <name type="scientific">Protomyces lactucae-debilis</name>
    <dbReference type="NCBI Taxonomy" id="2754530"/>
    <lineage>
        <taxon>Eukaryota</taxon>
        <taxon>Fungi</taxon>
        <taxon>Dikarya</taxon>
        <taxon>Ascomycota</taxon>
        <taxon>Taphrinomycotina</taxon>
        <taxon>Taphrinomycetes</taxon>
        <taxon>Taphrinales</taxon>
        <taxon>Protomycetaceae</taxon>
        <taxon>Protomyces</taxon>
    </lineage>
</organism>